<evidence type="ECO:0000313" key="3">
    <source>
        <dbReference type="Proteomes" id="UP000295164"/>
    </source>
</evidence>
<accession>A0A4R4DYE1</accession>
<gene>
    <name evidence="2" type="ORF">E0486_13495</name>
</gene>
<dbReference type="EMBL" id="SKFH01000025">
    <property type="protein sequence ID" value="TCZ68628.1"/>
    <property type="molecule type" value="Genomic_DNA"/>
</dbReference>
<evidence type="ECO:0000256" key="1">
    <source>
        <dbReference type="SAM" id="SignalP"/>
    </source>
</evidence>
<keyword evidence="1" id="KW-0732">Signal</keyword>
<protein>
    <submittedName>
        <fullName evidence="2">DUF922 domain-containing protein</fullName>
    </submittedName>
</protein>
<organism evidence="2 3">
    <name type="scientific">Flaviaesturariibacter aridisoli</name>
    <dbReference type="NCBI Taxonomy" id="2545761"/>
    <lineage>
        <taxon>Bacteria</taxon>
        <taxon>Pseudomonadati</taxon>
        <taxon>Bacteroidota</taxon>
        <taxon>Chitinophagia</taxon>
        <taxon>Chitinophagales</taxon>
        <taxon>Chitinophagaceae</taxon>
        <taxon>Flaviaestuariibacter</taxon>
    </lineage>
</organism>
<dbReference type="InterPro" id="IPR010321">
    <property type="entry name" value="DUF922"/>
</dbReference>
<feature type="signal peptide" evidence="1">
    <location>
        <begin position="1"/>
        <end position="23"/>
    </location>
</feature>
<dbReference type="Proteomes" id="UP000295164">
    <property type="component" value="Unassembled WGS sequence"/>
</dbReference>
<name>A0A4R4DYE1_9BACT</name>
<reference evidence="2 3" key="1">
    <citation type="submission" date="2019-03" db="EMBL/GenBank/DDBJ databases">
        <authorList>
            <person name="Kim M.K.M."/>
        </authorList>
    </citation>
    <scope>NUCLEOTIDE SEQUENCE [LARGE SCALE GENOMIC DNA]</scope>
    <source>
        <strain evidence="2 3">17J68-15</strain>
    </source>
</reference>
<dbReference type="RefSeq" id="WP_131852708.1">
    <property type="nucleotide sequence ID" value="NZ_SKFH01000025.1"/>
</dbReference>
<comment type="caution">
    <text evidence="2">The sequence shown here is derived from an EMBL/GenBank/DDBJ whole genome shotgun (WGS) entry which is preliminary data.</text>
</comment>
<dbReference type="OrthoDB" id="5431540at2"/>
<sequence>MNLTSLGLPILLLAFSGMRLTSAAPEVTTATTEPSLLIAAVSSEKPLREESPELIPWTARRIVGWEDFQSAPVTGTEAVASTSTSLGLTYQLKDGVLTYNVTCNFQKTKSWGLMKTEYILAHEQAHFDITELSARRLHQELSSYVFDRRTFKADLSRIYNAVVAEKEALQNTYDRETDHSRNRKVQAEWLQRIDQQLADTEPYASYP</sequence>
<dbReference type="Pfam" id="PF06037">
    <property type="entry name" value="DUF922"/>
    <property type="match status" value="1"/>
</dbReference>
<keyword evidence="3" id="KW-1185">Reference proteome</keyword>
<proteinExistence type="predicted"/>
<evidence type="ECO:0000313" key="2">
    <source>
        <dbReference type="EMBL" id="TCZ68628.1"/>
    </source>
</evidence>
<dbReference type="AlphaFoldDB" id="A0A4R4DYE1"/>
<feature type="chain" id="PRO_5020988100" evidence="1">
    <location>
        <begin position="24"/>
        <end position="207"/>
    </location>
</feature>